<evidence type="ECO:0000256" key="2">
    <source>
        <dbReference type="PROSITE-ProRule" id="PRU00335"/>
    </source>
</evidence>
<proteinExistence type="predicted"/>
<evidence type="ECO:0000256" key="1">
    <source>
        <dbReference type="ARBA" id="ARBA00023125"/>
    </source>
</evidence>
<dbReference type="Gene3D" id="1.10.357.10">
    <property type="entry name" value="Tetracycline Repressor, domain 2"/>
    <property type="match status" value="1"/>
</dbReference>
<name>A0A545ASV5_9ACTN</name>
<dbReference type="GO" id="GO:0000976">
    <property type="term" value="F:transcription cis-regulatory region binding"/>
    <property type="evidence" value="ECO:0007669"/>
    <property type="project" value="TreeGrafter"/>
</dbReference>
<evidence type="ECO:0000259" key="3">
    <source>
        <dbReference type="PROSITE" id="PS50977"/>
    </source>
</evidence>
<dbReference type="EMBL" id="VIRS01000008">
    <property type="protein sequence ID" value="TQS44408.1"/>
    <property type="molecule type" value="Genomic_DNA"/>
</dbReference>
<dbReference type="PRINTS" id="PR00455">
    <property type="entry name" value="HTHTETR"/>
</dbReference>
<dbReference type="PANTHER" id="PTHR30055:SF184">
    <property type="entry name" value="HTH-TYPE TRANSCRIPTIONAL REGULATOR ETHR"/>
    <property type="match status" value="1"/>
</dbReference>
<dbReference type="InterPro" id="IPR001647">
    <property type="entry name" value="HTH_TetR"/>
</dbReference>
<accession>A0A545ASV5</accession>
<dbReference type="Gene3D" id="1.10.10.60">
    <property type="entry name" value="Homeodomain-like"/>
    <property type="match status" value="1"/>
</dbReference>
<dbReference type="AlphaFoldDB" id="A0A545ASV5"/>
<reference evidence="4 5" key="1">
    <citation type="submission" date="2019-07" db="EMBL/GenBank/DDBJ databases">
        <title>Cryptosporangium phraense sp. nov., isolated from plant litter.</title>
        <authorList>
            <person name="Suriyachadkun C."/>
        </authorList>
    </citation>
    <scope>NUCLEOTIDE SEQUENCE [LARGE SCALE GENOMIC DNA]</scope>
    <source>
        <strain evidence="4 5">A-T 5661</strain>
    </source>
</reference>
<dbReference type="SUPFAM" id="SSF48498">
    <property type="entry name" value="Tetracyclin repressor-like, C-terminal domain"/>
    <property type="match status" value="1"/>
</dbReference>
<keyword evidence="5" id="KW-1185">Reference proteome</keyword>
<dbReference type="Proteomes" id="UP000317982">
    <property type="component" value="Unassembled WGS sequence"/>
</dbReference>
<dbReference type="InterPro" id="IPR009057">
    <property type="entry name" value="Homeodomain-like_sf"/>
</dbReference>
<evidence type="ECO:0000313" key="5">
    <source>
        <dbReference type="Proteomes" id="UP000317982"/>
    </source>
</evidence>
<dbReference type="SUPFAM" id="SSF46689">
    <property type="entry name" value="Homeodomain-like"/>
    <property type="match status" value="1"/>
</dbReference>
<sequence length="198" mass="21623">MAIRRAAELRERILDGMRRLLAERRFDELNVADVLTEAKVSRASFYFYFPSKQAVLADLVRAAVGEGHGAAAPFVDPDGEGLRAGIRDGARLWRENAGVLTAVVDAWATDDDLRALWLAQMDTFTDAAAARIAADPRALAYLGDRDVRAVAAGLTWTGERLYYLAASGVPPFDDEQVLIDVLTHAWTSILYGESGGVR</sequence>
<organism evidence="4 5">
    <name type="scientific">Cryptosporangium phraense</name>
    <dbReference type="NCBI Taxonomy" id="2593070"/>
    <lineage>
        <taxon>Bacteria</taxon>
        <taxon>Bacillati</taxon>
        <taxon>Actinomycetota</taxon>
        <taxon>Actinomycetes</taxon>
        <taxon>Cryptosporangiales</taxon>
        <taxon>Cryptosporangiaceae</taxon>
        <taxon>Cryptosporangium</taxon>
    </lineage>
</organism>
<dbReference type="PANTHER" id="PTHR30055">
    <property type="entry name" value="HTH-TYPE TRANSCRIPTIONAL REGULATOR RUTR"/>
    <property type="match status" value="1"/>
</dbReference>
<dbReference type="InterPro" id="IPR036271">
    <property type="entry name" value="Tet_transcr_reg_TetR-rel_C_sf"/>
</dbReference>
<dbReference type="InParanoid" id="A0A545ASV5"/>
<dbReference type="Pfam" id="PF00440">
    <property type="entry name" value="TetR_N"/>
    <property type="match status" value="1"/>
</dbReference>
<keyword evidence="1 2" id="KW-0238">DNA-binding</keyword>
<dbReference type="Pfam" id="PF21313">
    <property type="entry name" value="EthR_C"/>
    <property type="match status" value="1"/>
</dbReference>
<feature type="domain" description="HTH tetR-type" evidence="3">
    <location>
        <begin position="7"/>
        <end position="67"/>
    </location>
</feature>
<dbReference type="GO" id="GO:0003700">
    <property type="term" value="F:DNA-binding transcription factor activity"/>
    <property type="evidence" value="ECO:0007669"/>
    <property type="project" value="TreeGrafter"/>
</dbReference>
<dbReference type="OrthoDB" id="5242520at2"/>
<gene>
    <name evidence="4" type="ORF">FL583_13115</name>
</gene>
<dbReference type="PROSITE" id="PS50977">
    <property type="entry name" value="HTH_TETR_2"/>
    <property type="match status" value="1"/>
</dbReference>
<dbReference type="InterPro" id="IPR050109">
    <property type="entry name" value="HTH-type_TetR-like_transc_reg"/>
</dbReference>
<comment type="caution">
    <text evidence="4">The sequence shown here is derived from an EMBL/GenBank/DDBJ whole genome shotgun (WGS) entry which is preliminary data.</text>
</comment>
<evidence type="ECO:0000313" key="4">
    <source>
        <dbReference type="EMBL" id="TQS44408.1"/>
    </source>
</evidence>
<feature type="DNA-binding region" description="H-T-H motif" evidence="2">
    <location>
        <begin position="30"/>
        <end position="49"/>
    </location>
</feature>
<dbReference type="InterPro" id="IPR049397">
    <property type="entry name" value="EthR_C"/>
</dbReference>
<dbReference type="RefSeq" id="WP_142704892.1">
    <property type="nucleotide sequence ID" value="NZ_VIRS01000008.1"/>
</dbReference>
<protein>
    <submittedName>
        <fullName evidence="4">TetR/AcrR family transcriptional regulator</fullName>
    </submittedName>
</protein>